<feature type="compositionally biased region" description="Basic and acidic residues" evidence="3">
    <location>
        <begin position="328"/>
        <end position="345"/>
    </location>
</feature>
<keyword evidence="2" id="KW-0677">Repeat</keyword>
<dbReference type="Pfam" id="PF00560">
    <property type="entry name" value="LRR_1"/>
    <property type="match status" value="2"/>
</dbReference>
<sequence>MSTERTFSKKEQKKQKKILKEQENRLKKSLREYFQSQTKAKDKKVDLSDRYFASLPLKFSLKGKGVIDWWRSVTELDLSNNKLRADRIPNELEKLTSLHSLQLHHNLLSEFPMVIIKLINLRFLGLSHNQIETIPREISHLNKLYGLSFSHNRIREFGSLCQSPNQNTKVNNKDSKKKKKKIYSSLRWLSLDHNKIMQIPAEIKNLYILESLLLRHNMIRVVPPEIGSLKALRELYLSKNNITTIPPQISQLSSLQVVDLSNNQISSLPKEMDSLNLDFFGIARCFLKVRPKKLSALCVVDDGNPYLKEPNQKKSKTQNKRGINTTKNKNDKTEQNIKEIEKDEN</sequence>
<dbReference type="PANTHER" id="PTHR48051:SF1">
    <property type="entry name" value="RAS SUPPRESSOR PROTEIN 1"/>
    <property type="match status" value="1"/>
</dbReference>
<proteinExistence type="predicted"/>
<name>A0ABQ8XTN7_9EUKA</name>
<dbReference type="SMART" id="SM00369">
    <property type="entry name" value="LRR_TYP"/>
    <property type="match status" value="6"/>
</dbReference>
<evidence type="ECO:0000256" key="3">
    <source>
        <dbReference type="SAM" id="MobiDB-lite"/>
    </source>
</evidence>
<evidence type="ECO:0000313" key="4">
    <source>
        <dbReference type="EMBL" id="KAJ6235459.1"/>
    </source>
</evidence>
<gene>
    <name evidence="4" type="ORF">M0813_03606</name>
</gene>
<dbReference type="InterPro" id="IPR025875">
    <property type="entry name" value="Leu-rich_rpt_4"/>
</dbReference>
<evidence type="ECO:0000313" key="5">
    <source>
        <dbReference type="Proteomes" id="UP001150062"/>
    </source>
</evidence>
<evidence type="ECO:0000256" key="2">
    <source>
        <dbReference type="ARBA" id="ARBA00022737"/>
    </source>
</evidence>
<dbReference type="PRINTS" id="PR00019">
    <property type="entry name" value="LEURICHRPT"/>
</dbReference>
<dbReference type="Gene3D" id="3.80.10.10">
    <property type="entry name" value="Ribonuclease Inhibitor"/>
    <property type="match status" value="2"/>
</dbReference>
<dbReference type="SUPFAM" id="SSF52058">
    <property type="entry name" value="L domain-like"/>
    <property type="match status" value="1"/>
</dbReference>
<dbReference type="EMBL" id="JAOAOG010000257">
    <property type="protein sequence ID" value="KAJ6235459.1"/>
    <property type="molecule type" value="Genomic_DNA"/>
</dbReference>
<evidence type="ECO:0000256" key="1">
    <source>
        <dbReference type="ARBA" id="ARBA00022614"/>
    </source>
</evidence>
<dbReference type="InterPro" id="IPR032675">
    <property type="entry name" value="LRR_dom_sf"/>
</dbReference>
<keyword evidence="5" id="KW-1185">Reference proteome</keyword>
<dbReference type="Pfam" id="PF13855">
    <property type="entry name" value="LRR_8"/>
    <property type="match status" value="1"/>
</dbReference>
<keyword evidence="1" id="KW-0433">Leucine-rich repeat</keyword>
<dbReference type="PROSITE" id="PS51450">
    <property type="entry name" value="LRR"/>
    <property type="match status" value="4"/>
</dbReference>
<organism evidence="4 5">
    <name type="scientific">Anaeramoeba flamelloides</name>
    <dbReference type="NCBI Taxonomy" id="1746091"/>
    <lineage>
        <taxon>Eukaryota</taxon>
        <taxon>Metamonada</taxon>
        <taxon>Anaeramoebidae</taxon>
        <taxon>Anaeramoeba</taxon>
    </lineage>
</organism>
<accession>A0ABQ8XTN7</accession>
<dbReference type="Proteomes" id="UP001150062">
    <property type="component" value="Unassembled WGS sequence"/>
</dbReference>
<dbReference type="InterPro" id="IPR001611">
    <property type="entry name" value="Leu-rich_rpt"/>
</dbReference>
<dbReference type="InterPro" id="IPR050216">
    <property type="entry name" value="LRR_domain-containing"/>
</dbReference>
<dbReference type="PANTHER" id="PTHR48051">
    <property type="match status" value="1"/>
</dbReference>
<dbReference type="InterPro" id="IPR003591">
    <property type="entry name" value="Leu-rich_rpt_typical-subtyp"/>
</dbReference>
<feature type="region of interest" description="Disordered" evidence="3">
    <location>
        <begin position="308"/>
        <end position="345"/>
    </location>
</feature>
<dbReference type="Pfam" id="PF12799">
    <property type="entry name" value="LRR_4"/>
    <property type="match status" value="1"/>
</dbReference>
<comment type="caution">
    <text evidence="4">The sequence shown here is derived from an EMBL/GenBank/DDBJ whole genome shotgun (WGS) entry which is preliminary data.</text>
</comment>
<protein>
    <submittedName>
        <fullName evidence="4">S-cell enriched with leucine-rich repeat-containing protein slra-related</fullName>
    </submittedName>
</protein>
<reference evidence="4" key="1">
    <citation type="submission" date="2022-08" db="EMBL/GenBank/DDBJ databases">
        <title>Novel sulfate-reducing endosymbionts in the free-living metamonad Anaeramoeba.</title>
        <authorList>
            <person name="Jerlstrom-Hultqvist J."/>
            <person name="Cepicka I."/>
            <person name="Gallot-Lavallee L."/>
            <person name="Salas-Leiva D."/>
            <person name="Curtis B.A."/>
            <person name="Zahonova K."/>
            <person name="Pipaliya S."/>
            <person name="Dacks J."/>
            <person name="Roger A.J."/>
        </authorList>
    </citation>
    <scope>NUCLEOTIDE SEQUENCE</scope>
    <source>
        <strain evidence="4">Schooner1</strain>
    </source>
</reference>